<dbReference type="Proteomes" id="UP000071778">
    <property type="component" value="Chromosome"/>
</dbReference>
<proteinExistence type="predicted"/>
<dbReference type="PATRIC" id="fig|279058.17.peg.1910"/>
<keyword evidence="2" id="KW-1185">Reference proteome</keyword>
<protein>
    <submittedName>
        <fullName evidence="1">Uncharacterized protein</fullName>
    </submittedName>
</protein>
<accession>A0A127PPG6</accession>
<reference evidence="1 2" key="1">
    <citation type="submission" date="2015-11" db="EMBL/GenBank/DDBJ databases">
        <title>Exploring the genomic traits of fungus-feeding bacterial genus Collimonas.</title>
        <authorList>
            <person name="Song C."/>
            <person name="Schmidt R."/>
            <person name="de Jager V."/>
            <person name="Krzyzanowska D."/>
            <person name="Jongedijk E."/>
            <person name="Cankar K."/>
            <person name="Beekwilder J."/>
            <person name="van Veen A."/>
            <person name="de Boer W."/>
            <person name="van Veen J.A."/>
            <person name="Garbeva P."/>
        </authorList>
    </citation>
    <scope>NUCLEOTIDE SEQUENCE [LARGE SCALE GENOMIC DNA]</scope>
    <source>
        <strain evidence="1 2">Ter282</strain>
    </source>
</reference>
<evidence type="ECO:0000313" key="2">
    <source>
        <dbReference type="Proteomes" id="UP000071778"/>
    </source>
</evidence>
<evidence type="ECO:0000313" key="1">
    <source>
        <dbReference type="EMBL" id="AMP09560.1"/>
    </source>
</evidence>
<name>A0A127PPG6_9BURK</name>
<organism evidence="1 2">
    <name type="scientific">Collimonas arenae</name>
    <dbReference type="NCBI Taxonomy" id="279058"/>
    <lineage>
        <taxon>Bacteria</taxon>
        <taxon>Pseudomonadati</taxon>
        <taxon>Pseudomonadota</taxon>
        <taxon>Betaproteobacteria</taxon>
        <taxon>Burkholderiales</taxon>
        <taxon>Oxalobacteraceae</taxon>
        <taxon>Collimonas</taxon>
    </lineage>
</organism>
<gene>
    <name evidence="1" type="ORF">CAter282_1784</name>
</gene>
<sequence length="71" mass="7513">MQVTPATEPSVPKDQQHLQAFCKCTSEGYVNGISDAELGAMIAGAGSAKGAKTPTQRLHESIAQCKKKFGY</sequence>
<dbReference type="AlphaFoldDB" id="A0A127PPG6"/>
<dbReference type="EMBL" id="CP013235">
    <property type="protein sequence ID" value="AMP09560.1"/>
    <property type="molecule type" value="Genomic_DNA"/>
</dbReference>